<dbReference type="EMBL" id="AKHW03003201">
    <property type="protein sequence ID" value="KYO35344.1"/>
    <property type="molecule type" value="Genomic_DNA"/>
</dbReference>
<dbReference type="Proteomes" id="UP000050525">
    <property type="component" value="Unassembled WGS sequence"/>
</dbReference>
<dbReference type="AlphaFoldDB" id="A0A151NEY9"/>
<comment type="caution">
    <text evidence="1">The sequence shown here is derived from an EMBL/GenBank/DDBJ whole genome shotgun (WGS) entry which is preliminary data.</text>
</comment>
<gene>
    <name evidence="1" type="ORF">Y1Q_0007932</name>
</gene>
<sequence length="82" mass="9284">MTHSGGLDMHSLSSDFVAKTSMELTYLYYVFPEVIEGENNPIIFKSRCEDTIITVGKQDKKRVLLSYSSLCSYYLNLSLCST</sequence>
<evidence type="ECO:0000313" key="2">
    <source>
        <dbReference type="Proteomes" id="UP000050525"/>
    </source>
</evidence>
<evidence type="ECO:0000313" key="1">
    <source>
        <dbReference type="EMBL" id="KYO35344.1"/>
    </source>
</evidence>
<organism evidence="1 2">
    <name type="scientific">Alligator mississippiensis</name>
    <name type="common">American alligator</name>
    <dbReference type="NCBI Taxonomy" id="8496"/>
    <lineage>
        <taxon>Eukaryota</taxon>
        <taxon>Metazoa</taxon>
        <taxon>Chordata</taxon>
        <taxon>Craniata</taxon>
        <taxon>Vertebrata</taxon>
        <taxon>Euteleostomi</taxon>
        <taxon>Archelosauria</taxon>
        <taxon>Archosauria</taxon>
        <taxon>Crocodylia</taxon>
        <taxon>Alligatoridae</taxon>
        <taxon>Alligatorinae</taxon>
        <taxon>Alligator</taxon>
    </lineage>
</organism>
<keyword evidence="2" id="KW-1185">Reference proteome</keyword>
<proteinExistence type="predicted"/>
<reference evidence="1 2" key="1">
    <citation type="journal article" date="2012" name="Genome Biol.">
        <title>Sequencing three crocodilian genomes to illuminate the evolution of archosaurs and amniotes.</title>
        <authorList>
            <person name="St John J.A."/>
            <person name="Braun E.L."/>
            <person name="Isberg S.R."/>
            <person name="Miles L.G."/>
            <person name="Chong A.Y."/>
            <person name="Gongora J."/>
            <person name="Dalzell P."/>
            <person name="Moran C."/>
            <person name="Bed'hom B."/>
            <person name="Abzhanov A."/>
            <person name="Burgess S.C."/>
            <person name="Cooksey A.M."/>
            <person name="Castoe T.A."/>
            <person name="Crawford N.G."/>
            <person name="Densmore L.D."/>
            <person name="Drew J.C."/>
            <person name="Edwards S.V."/>
            <person name="Faircloth B.C."/>
            <person name="Fujita M.K."/>
            <person name="Greenwold M.J."/>
            <person name="Hoffmann F.G."/>
            <person name="Howard J.M."/>
            <person name="Iguchi T."/>
            <person name="Janes D.E."/>
            <person name="Khan S.Y."/>
            <person name="Kohno S."/>
            <person name="de Koning A.J."/>
            <person name="Lance S.L."/>
            <person name="McCarthy F.M."/>
            <person name="McCormack J.E."/>
            <person name="Merchant M.E."/>
            <person name="Peterson D.G."/>
            <person name="Pollock D.D."/>
            <person name="Pourmand N."/>
            <person name="Raney B.J."/>
            <person name="Roessler K.A."/>
            <person name="Sanford J.R."/>
            <person name="Sawyer R.H."/>
            <person name="Schmidt C.J."/>
            <person name="Triplett E.W."/>
            <person name="Tuberville T.D."/>
            <person name="Venegas-Anaya M."/>
            <person name="Howard J.T."/>
            <person name="Jarvis E.D."/>
            <person name="Guillette L.J.Jr."/>
            <person name="Glenn T.C."/>
            <person name="Green R.E."/>
            <person name="Ray D.A."/>
        </authorList>
    </citation>
    <scope>NUCLEOTIDE SEQUENCE [LARGE SCALE GENOMIC DNA]</scope>
    <source>
        <strain evidence="1">KSC_2009_1</strain>
    </source>
</reference>
<name>A0A151NEY9_ALLMI</name>
<protein>
    <submittedName>
        <fullName evidence="1">Uncharacterized protein</fullName>
    </submittedName>
</protein>
<accession>A0A151NEY9</accession>